<feature type="non-terminal residue" evidence="2">
    <location>
        <position position="106"/>
    </location>
</feature>
<dbReference type="EMBL" id="GEBQ01005554">
    <property type="protein sequence ID" value="JAT34423.1"/>
    <property type="molecule type" value="Transcribed_RNA"/>
</dbReference>
<dbReference type="AlphaFoldDB" id="A0A1B6MER4"/>
<name>A0A1B6MER4_9HEMI</name>
<evidence type="ECO:0000313" key="2">
    <source>
        <dbReference type="EMBL" id="JAT34423.1"/>
    </source>
</evidence>
<sequence>EVLNTLINKDIHTSDAGSWKTEKYNLQQTLSQNGYTRTEINRPLRKQTSRLAKQEQQPTRDGQPGDTDNPELISGEANPSERPKMMFLLYVKGTTEKISRILKKNQ</sequence>
<reference evidence="2" key="1">
    <citation type="submission" date="2015-11" db="EMBL/GenBank/DDBJ databases">
        <title>De novo transcriptome assembly of four potential Pierce s Disease insect vectors from Arizona vineyards.</title>
        <authorList>
            <person name="Tassone E.E."/>
        </authorList>
    </citation>
    <scope>NUCLEOTIDE SEQUENCE</scope>
</reference>
<organism evidence="2">
    <name type="scientific">Graphocephala atropunctata</name>
    <dbReference type="NCBI Taxonomy" id="36148"/>
    <lineage>
        <taxon>Eukaryota</taxon>
        <taxon>Metazoa</taxon>
        <taxon>Ecdysozoa</taxon>
        <taxon>Arthropoda</taxon>
        <taxon>Hexapoda</taxon>
        <taxon>Insecta</taxon>
        <taxon>Pterygota</taxon>
        <taxon>Neoptera</taxon>
        <taxon>Paraneoptera</taxon>
        <taxon>Hemiptera</taxon>
        <taxon>Auchenorrhyncha</taxon>
        <taxon>Membracoidea</taxon>
        <taxon>Cicadellidae</taxon>
        <taxon>Cicadellinae</taxon>
        <taxon>Cicadellini</taxon>
        <taxon>Graphocephala</taxon>
    </lineage>
</organism>
<feature type="compositionally biased region" description="Polar residues" evidence="1">
    <location>
        <begin position="49"/>
        <end position="60"/>
    </location>
</feature>
<protein>
    <submittedName>
        <fullName evidence="2">Uncharacterized protein</fullName>
    </submittedName>
</protein>
<proteinExistence type="predicted"/>
<evidence type="ECO:0000256" key="1">
    <source>
        <dbReference type="SAM" id="MobiDB-lite"/>
    </source>
</evidence>
<gene>
    <name evidence="2" type="ORF">g.48219</name>
</gene>
<accession>A0A1B6MER4</accession>
<feature type="non-terminal residue" evidence="2">
    <location>
        <position position="1"/>
    </location>
</feature>
<feature type="region of interest" description="Disordered" evidence="1">
    <location>
        <begin position="34"/>
        <end position="84"/>
    </location>
</feature>